<gene>
    <name evidence="1" type="ORF">EJB05_41218</name>
</gene>
<feature type="non-terminal residue" evidence="1">
    <location>
        <position position="1"/>
    </location>
</feature>
<comment type="caution">
    <text evidence="1">The sequence shown here is derived from an EMBL/GenBank/DDBJ whole genome shotgun (WGS) entry which is preliminary data.</text>
</comment>
<evidence type="ECO:0000313" key="2">
    <source>
        <dbReference type="Proteomes" id="UP000324897"/>
    </source>
</evidence>
<sequence length="209" mass="23397">DPSSHLPANSTPCSDTDSEAEAGASCNAYYIGLHAIGELHCDSHPKRSIGTIHVFFFFFFPVLSRKTIVFLLLFFFCAQSFSCIASYVTRANIYSTDGQAKSGYAADMLPNPENAFRRSRSLDEPEFCKLIRVQTARHPVTAFFNVRKIPGVPGKYALSYSERPKNMLGAILVMQRGREAQTDMLMPVQAPQTQFQQLCNAYKYSIVRT</sequence>
<evidence type="ECO:0008006" key="3">
    <source>
        <dbReference type="Google" id="ProtNLM"/>
    </source>
</evidence>
<dbReference type="AlphaFoldDB" id="A0A5J9TA68"/>
<keyword evidence="2" id="KW-1185">Reference proteome</keyword>
<protein>
    <recommendedName>
        <fullName evidence="3">Tubby C-terminal domain-containing protein</fullName>
    </recommendedName>
</protein>
<proteinExistence type="predicted"/>
<evidence type="ECO:0000313" key="1">
    <source>
        <dbReference type="EMBL" id="TVU07848.1"/>
    </source>
</evidence>
<reference evidence="1 2" key="1">
    <citation type="journal article" date="2019" name="Sci. Rep.">
        <title>A high-quality genome of Eragrostis curvula grass provides insights into Poaceae evolution and supports new strategies to enhance forage quality.</title>
        <authorList>
            <person name="Carballo J."/>
            <person name="Santos B.A.C.M."/>
            <person name="Zappacosta D."/>
            <person name="Garbus I."/>
            <person name="Selva J.P."/>
            <person name="Gallo C.A."/>
            <person name="Diaz A."/>
            <person name="Albertini E."/>
            <person name="Caccamo M."/>
            <person name="Echenique V."/>
        </authorList>
    </citation>
    <scope>NUCLEOTIDE SEQUENCE [LARGE SCALE GENOMIC DNA]</scope>
    <source>
        <strain evidence="2">cv. Victoria</strain>
        <tissue evidence="1">Leaf</tissue>
    </source>
</reference>
<dbReference type="Gramene" id="TVU07848">
    <property type="protein sequence ID" value="TVU07848"/>
    <property type="gene ID" value="EJB05_41218"/>
</dbReference>
<name>A0A5J9TA68_9POAL</name>
<feature type="non-terminal residue" evidence="1">
    <location>
        <position position="209"/>
    </location>
</feature>
<accession>A0A5J9TA68</accession>
<organism evidence="1 2">
    <name type="scientific">Eragrostis curvula</name>
    <name type="common">weeping love grass</name>
    <dbReference type="NCBI Taxonomy" id="38414"/>
    <lineage>
        <taxon>Eukaryota</taxon>
        <taxon>Viridiplantae</taxon>
        <taxon>Streptophyta</taxon>
        <taxon>Embryophyta</taxon>
        <taxon>Tracheophyta</taxon>
        <taxon>Spermatophyta</taxon>
        <taxon>Magnoliopsida</taxon>
        <taxon>Liliopsida</taxon>
        <taxon>Poales</taxon>
        <taxon>Poaceae</taxon>
        <taxon>PACMAD clade</taxon>
        <taxon>Chloridoideae</taxon>
        <taxon>Eragrostideae</taxon>
        <taxon>Eragrostidinae</taxon>
        <taxon>Eragrostis</taxon>
    </lineage>
</organism>
<dbReference type="Proteomes" id="UP000324897">
    <property type="component" value="Chromosome 3"/>
</dbReference>
<dbReference type="EMBL" id="RWGY01000039">
    <property type="protein sequence ID" value="TVU07848.1"/>
    <property type="molecule type" value="Genomic_DNA"/>
</dbReference>